<dbReference type="EMBL" id="ATBP01000677">
    <property type="protein sequence ID" value="ETR69312.1"/>
    <property type="molecule type" value="Genomic_DNA"/>
</dbReference>
<dbReference type="Proteomes" id="UP000189670">
    <property type="component" value="Unassembled WGS sequence"/>
</dbReference>
<evidence type="ECO:0000313" key="1">
    <source>
        <dbReference type="EMBL" id="ETR69312.1"/>
    </source>
</evidence>
<evidence type="ECO:0000313" key="2">
    <source>
        <dbReference type="Proteomes" id="UP000189670"/>
    </source>
</evidence>
<protein>
    <submittedName>
        <fullName evidence="1">Uncharacterized protein</fullName>
    </submittedName>
</protein>
<organism evidence="1 2">
    <name type="scientific">Candidatus Magnetoglobus multicellularis str. Araruama</name>
    <dbReference type="NCBI Taxonomy" id="890399"/>
    <lineage>
        <taxon>Bacteria</taxon>
        <taxon>Pseudomonadati</taxon>
        <taxon>Thermodesulfobacteriota</taxon>
        <taxon>Desulfobacteria</taxon>
        <taxon>Desulfobacterales</taxon>
        <taxon>Desulfobacteraceae</taxon>
        <taxon>Candidatus Magnetoglobus</taxon>
    </lineage>
</organism>
<dbReference type="AlphaFoldDB" id="A0A1V1P347"/>
<comment type="caution">
    <text evidence="1">The sequence shown here is derived from an EMBL/GenBank/DDBJ whole genome shotgun (WGS) entry which is preliminary data.</text>
</comment>
<gene>
    <name evidence="1" type="ORF">OMM_04008</name>
</gene>
<proteinExistence type="predicted"/>
<reference evidence="2" key="1">
    <citation type="submission" date="2012-11" db="EMBL/GenBank/DDBJ databases">
        <authorList>
            <person name="Lucero-Rivera Y.E."/>
            <person name="Tovar-Ramirez D."/>
        </authorList>
    </citation>
    <scope>NUCLEOTIDE SEQUENCE [LARGE SCALE GENOMIC DNA]</scope>
    <source>
        <strain evidence="2">Araruama</strain>
    </source>
</reference>
<sequence>MNGINPFEARINSFYNSESPATYVSMIQQAGPRYEGPVAFNPDKDVIENVGLIELYQTVLDRAKSLSIDLEQPTCTSGITSALLLATTRISSFYNLLGNEAYTDALDPTIGFGTDSVEYGSLAPTIFTFMNQTPDLLDEEFTLLCGRPEKGARPAYNRFLWNFTKGEGEVAYALSYYITDENRDGFIDEADARKLYPQGHGDAWGHYLTSMKSYYDLLSHPQFNWVPRAEKFSVEGVVIDVDYYDERKFSETAASKAKVGSELVNMAYRKHYVEDPEGQFQGYKDTDKERAWGVTGWARRAYLGTLFDWTMANAIIPTEDTDPTHTGLKKIDRSTVSDILEIASQGRNIQLQYDHANSGLNPLGIVSDAVPFDINPARLDPSSLISATHFEQVYENALEAMENARAVFDYANNIKNRMRQVTVSADEFADQVIDKDREYRNQLIVIFGTPYEGTIGPGKAYPTGYKGPDYYFYNYIDVTEVSEKTIPPASEDMTAHFEPRQVNFMGSQTEMQSDLQLQFTHFLKTDLEGSEYVSTDFSEVVDITFPISTGDYSFQAPSEWGMRKAPGEIQIALIELIKAEADLQLALAQYAGLMGEIGYKLLILKGRTELNNSELEIGDKWRDLTEKFNASMVTLRNVADVADYLSDEVKDEADYLAEYLPKMCGAMACDTTSGARGALKTTGGTASKILKAGSFAARAAADGVETQKELAQMDIDTEIQKANFKYDIQQILAEVEGLLGNEAPTRIDIFKKREHMRQVSEKYRAVLAKGLRLLEERQVYNARVAKKTQGKRYMDMAFRLNLNESLSKYRNAFDIAARYVYLTAKAYDYDTNLSDRDPASAKSFLTDIVKQRHLGQYENGQYLLGLGGLGDILTTMKINYSVLKRQMGFDTPQTETGRFSLRSELMRIKHDASSDQVFREELKKKRVDDLWTIPEFRKFCRPFASQSMGEQPGIVISFGTQILFGNNFFGWPLSGGDHAYDPTNFATKVRSVGVWFEGYDNSQLSETPRVYLVPTGMDVMLVPDSTELDTREWTIVDQKLPIPLPVRGSDLTNPDWIPSLDSLDGSMIKIRRFSSFRAYHDSGYFDANQMSFESRLVGRSVWNTRWMIIIPGGVFHYDQDFGLETFIENVKDIKLFFQTYAISGN</sequence>
<accession>A0A1V1P347</accession>
<name>A0A1V1P347_9BACT</name>